<dbReference type="AlphaFoldDB" id="A0A4Y6PVW6"/>
<evidence type="ECO:0000259" key="1">
    <source>
        <dbReference type="PROSITE" id="PS51782"/>
    </source>
</evidence>
<feature type="domain" description="LysM" evidence="1">
    <location>
        <begin position="204"/>
        <end position="251"/>
    </location>
</feature>
<reference evidence="2 3" key="1">
    <citation type="submission" date="2019-06" db="EMBL/GenBank/DDBJ databases">
        <title>Persicimonas caeni gen. nov., sp. nov., a predatory bacterium isolated from solar saltern.</title>
        <authorList>
            <person name="Wang S."/>
        </authorList>
    </citation>
    <scope>NUCLEOTIDE SEQUENCE [LARGE SCALE GENOMIC DNA]</scope>
    <source>
        <strain evidence="2 3">YN101</strain>
    </source>
</reference>
<proteinExistence type="predicted"/>
<dbReference type="Gene3D" id="3.10.350.10">
    <property type="entry name" value="LysM domain"/>
    <property type="match status" value="1"/>
</dbReference>
<dbReference type="SUPFAM" id="SSF54106">
    <property type="entry name" value="LysM domain"/>
    <property type="match status" value="1"/>
</dbReference>
<dbReference type="Pfam" id="PF01476">
    <property type="entry name" value="LysM"/>
    <property type="match status" value="1"/>
</dbReference>
<accession>A0A5B8Y7A3</accession>
<organism evidence="2 3">
    <name type="scientific">Persicimonas caeni</name>
    <dbReference type="NCBI Taxonomy" id="2292766"/>
    <lineage>
        <taxon>Bacteria</taxon>
        <taxon>Deltaproteobacteria</taxon>
        <taxon>Bradymonadales</taxon>
        <taxon>Bradymonadaceae</taxon>
        <taxon>Persicimonas</taxon>
    </lineage>
</organism>
<name>A0A4Y6PVW6_PERCE</name>
<accession>A0A4Y6PVW6</accession>
<dbReference type="InterPro" id="IPR036779">
    <property type="entry name" value="LysM_dom_sf"/>
</dbReference>
<keyword evidence="3" id="KW-1185">Reference proteome</keyword>
<protein>
    <submittedName>
        <fullName evidence="2">LysM peptidoglycan-binding domain-containing protein</fullName>
    </submittedName>
</protein>
<dbReference type="RefSeq" id="WP_141198731.1">
    <property type="nucleotide sequence ID" value="NZ_CP041186.1"/>
</dbReference>
<dbReference type="SMART" id="SM00257">
    <property type="entry name" value="LysM"/>
    <property type="match status" value="1"/>
</dbReference>
<sequence>MAGNLVNATFYPLDKVAKSYERVIGDATGGADKSSTVTCQFNPNELSVSKAAQYAEVAIPGLDSPILQFVRGSNERVSLNLFFDSTEPDAQGRVHPVTLKTNKFYNLVKMSGEHHAPPRLLLTWGATFPGTYDATGPITDKDEKNAPGHRKGFVCVVESVEQNFTYFSPEGAPLRATLAVALREYKTLEMQLAELNLQTSDHTRTYTVEQGDTLPLIAHKTYEDASRWQFIARANGIVDPRRLQVGQVLTLPVLRR</sequence>
<dbReference type="PROSITE" id="PS51782">
    <property type="entry name" value="LYSM"/>
    <property type="match status" value="1"/>
</dbReference>
<dbReference type="CDD" id="cd00118">
    <property type="entry name" value="LysM"/>
    <property type="match status" value="1"/>
</dbReference>
<dbReference type="Pfam" id="PF19266">
    <property type="entry name" value="CIS_tube"/>
    <property type="match status" value="2"/>
</dbReference>
<dbReference type="InterPro" id="IPR045361">
    <property type="entry name" value="CIS_tube_prot_N"/>
</dbReference>
<dbReference type="InterPro" id="IPR018392">
    <property type="entry name" value="LysM"/>
</dbReference>
<gene>
    <name evidence="2" type="ORF">FIV42_16385</name>
</gene>
<evidence type="ECO:0000313" key="2">
    <source>
        <dbReference type="EMBL" id="QDG52259.1"/>
    </source>
</evidence>
<evidence type="ECO:0000313" key="3">
    <source>
        <dbReference type="Proteomes" id="UP000315995"/>
    </source>
</evidence>
<dbReference type="EMBL" id="CP041186">
    <property type="protein sequence ID" value="QDG52259.1"/>
    <property type="molecule type" value="Genomic_DNA"/>
</dbReference>
<dbReference type="Proteomes" id="UP000315995">
    <property type="component" value="Chromosome"/>
</dbReference>
<dbReference type="OrthoDB" id="9809850at2"/>